<dbReference type="AlphaFoldDB" id="A0A813ECW7"/>
<evidence type="ECO:0000313" key="2">
    <source>
        <dbReference type="EMBL" id="CAE8595837.1"/>
    </source>
</evidence>
<feature type="non-terminal residue" evidence="2">
    <location>
        <position position="183"/>
    </location>
</feature>
<evidence type="ECO:0000313" key="3">
    <source>
        <dbReference type="Proteomes" id="UP000654075"/>
    </source>
</evidence>
<gene>
    <name evidence="2" type="ORF">PGLA1383_LOCUS14329</name>
</gene>
<feature type="compositionally biased region" description="Polar residues" evidence="1">
    <location>
        <begin position="55"/>
        <end position="84"/>
    </location>
</feature>
<dbReference type="Proteomes" id="UP000654075">
    <property type="component" value="Unassembled WGS sequence"/>
</dbReference>
<feature type="compositionally biased region" description="Basic residues" evidence="1">
    <location>
        <begin position="145"/>
        <end position="158"/>
    </location>
</feature>
<keyword evidence="3" id="KW-1185">Reference proteome</keyword>
<sequence length="183" mass="19997">MAFADFRGLCREAVIAADVSGIPVTLKDLKAEACARGLSDGIIMQILEEEERSISSHFQRGDSSASGGIQANSRGIVGNQSSEFGQDELGGETPIRPFGGSSQSGDATPLMPAAWRHAPSPERSPPRERERELRSDKANSSTGMGRRRSPGDRRRRRDRGREGNIWEAKLARQNRGGYPEFDN</sequence>
<evidence type="ECO:0000256" key="1">
    <source>
        <dbReference type="SAM" id="MobiDB-lite"/>
    </source>
</evidence>
<proteinExistence type="predicted"/>
<accession>A0A813ECW7</accession>
<reference evidence="2" key="1">
    <citation type="submission" date="2021-02" db="EMBL/GenBank/DDBJ databases">
        <authorList>
            <person name="Dougan E. K."/>
            <person name="Rhodes N."/>
            <person name="Thang M."/>
            <person name="Chan C."/>
        </authorList>
    </citation>
    <scope>NUCLEOTIDE SEQUENCE</scope>
</reference>
<dbReference type="EMBL" id="CAJNNV010008157">
    <property type="protein sequence ID" value="CAE8595837.1"/>
    <property type="molecule type" value="Genomic_DNA"/>
</dbReference>
<feature type="non-terminal residue" evidence="2">
    <location>
        <position position="1"/>
    </location>
</feature>
<name>A0A813ECW7_POLGL</name>
<comment type="caution">
    <text evidence="2">The sequence shown here is derived from an EMBL/GenBank/DDBJ whole genome shotgun (WGS) entry which is preliminary data.</text>
</comment>
<organism evidence="2 3">
    <name type="scientific">Polarella glacialis</name>
    <name type="common">Dinoflagellate</name>
    <dbReference type="NCBI Taxonomy" id="89957"/>
    <lineage>
        <taxon>Eukaryota</taxon>
        <taxon>Sar</taxon>
        <taxon>Alveolata</taxon>
        <taxon>Dinophyceae</taxon>
        <taxon>Suessiales</taxon>
        <taxon>Suessiaceae</taxon>
        <taxon>Polarella</taxon>
    </lineage>
</organism>
<feature type="region of interest" description="Disordered" evidence="1">
    <location>
        <begin position="54"/>
        <end position="183"/>
    </location>
</feature>
<protein>
    <submittedName>
        <fullName evidence="2">Uncharacterized protein</fullName>
    </submittedName>
</protein>
<feature type="compositionally biased region" description="Basic and acidic residues" evidence="1">
    <location>
        <begin position="124"/>
        <end position="137"/>
    </location>
</feature>